<protein>
    <submittedName>
        <fullName evidence="1">Uncharacterized protein</fullName>
    </submittedName>
</protein>
<proteinExistence type="predicted"/>
<dbReference type="HOGENOM" id="CLU_107028_0_0_6"/>
<organism evidence="1 2">
    <name type="scientific">Acinetobacter variabilis</name>
    <dbReference type="NCBI Taxonomy" id="70346"/>
    <lineage>
        <taxon>Bacteria</taxon>
        <taxon>Pseudomonadati</taxon>
        <taxon>Pseudomonadota</taxon>
        <taxon>Gammaproteobacteria</taxon>
        <taxon>Moraxellales</taxon>
        <taxon>Moraxellaceae</taxon>
        <taxon>Acinetobacter</taxon>
    </lineage>
</organism>
<evidence type="ECO:0000313" key="1">
    <source>
        <dbReference type="EMBL" id="ENX11396.1"/>
    </source>
</evidence>
<dbReference type="PATRIC" id="fig|1217693.3.peg.232"/>
<reference evidence="1 2" key="1">
    <citation type="submission" date="2013-02" db="EMBL/GenBank/DDBJ databases">
        <title>The Genome Sequence of Acinetobacter sp. NIPH 2171.</title>
        <authorList>
            <consortium name="The Broad Institute Genome Sequencing Platform"/>
            <consortium name="The Broad Institute Genome Sequencing Center for Infectious Disease"/>
            <person name="Cerqueira G."/>
            <person name="Feldgarden M."/>
            <person name="Courvalin P."/>
            <person name="Perichon B."/>
            <person name="Grillot-Courvalin C."/>
            <person name="Clermont D."/>
            <person name="Rocha E."/>
            <person name="Yoon E.-J."/>
            <person name="Nemec A."/>
            <person name="Walker B."/>
            <person name="Young S.K."/>
            <person name="Zeng Q."/>
            <person name="Gargeya S."/>
            <person name="Fitzgerald M."/>
            <person name="Haas B."/>
            <person name="Abouelleil A."/>
            <person name="Alvarado L."/>
            <person name="Arachchi H.M."/>
            <person name="Berlin A.M."/>
            <person name="Chapman S.B."/>
            <person name="Dewar J."/>
            <person name="Goldberg J."/>
            <person name="Griggs A."/>
            <person name="Gujja S."/>
            <person name="Hansen M."/>
            <person name="Howarth C."/>
            <person name="Imamovic A."/>
            <person name="Larimer J."/>
            <person name="McCowan C."/>
            <person name="Murphy C."/>
            <person name="Neiman D."/>
            <person name="Pearson M."/>
            <person name="Priest M."/>
            <person name="Roberts A."/>
            <person name="Saif S."/>
            <person name="Shea T."/>
            <person name="Sisk P."/>
            <person name="Sykes S."/>
            <person name="Wortman J."/>
            <person name="Nusbaum C."/>
            <person name="Birren B."/>
        </authorList>
    </citation>
    <scope>NUCLEOTIDE SEQUENCE [LARGE SCALE GENOMIC DNA]</scope>
    <source>
        <strain evidence="1 2">NIPH 2171</strain>
    </source>
</reference>
<evidence type="ECO:0000313" key="2">
    <source>
        <dbReference type="Proteomes" id="UP000013101"/>
    </source>
</evidence>
<sequence length="239" mass="27177">MDVHPFRYIFKMKSNVSHHLSGLCRLGFVLESVAGLIACDDHQSKPLPDTTKTLAQDGVVISAANESYDTRNAKSLTQTATYNALPVEPNVDPKPVPDYAKSYVGRYLTQIDCDGRFAPCTEGKSVFILTLLPDGTVHRSIVHYGKVFVNNSRRVQTESNMTYRKDRWTINPEQTELIVDRKEGAKFYYMIKSPTHLVMNLEKIYDEKERANQQLFDQGYPAPSKAYELVKDSEFKITE</sequence>
<dbReference type="AlphaFoldDB" id="N9P0W2"/>
<name>N9P0W2_9GAMM</name>
<accession>N9P0W2</accession>
<dbReference type="Proteomes" id="UP000013101">
    <property type="component" value="Unassembled WGS sequence"/>
</dbReference>
<dbReference type="EMBL" id="APRS01000002">
    <property type="protein sequence ID" value="ENX11396.1"/>
    <property type="molecule type" value="Genomic_DNA"/>
</dbReference>
<gene>
    <name evidence="1" type="ORF">F897_00240</name>
</gene>
<comment type="caution">
    <text evidence="1">The sequence shown here is derived from an EMBL/GenBank/DDBJ whole genome shotgun (WGS) entry which is preliminary data.</text>
</comment>